<feature type="modified residue" description="Phosphohistidine" evidence="1">
    <location>
        <position position="62"/>
    </location>
</feature>
<evidence type="ECO:0000313" key="3">
    <source>
        <dbReference type="EMBL" id="GAX12368.1"/>
    </source>
</evidence>
<dbReference type="OrthoDB" id="39160at2759"/>
<keyword evidence="4" id="KW-1185">Reference proteome</keyword>
<reference evidence="3 4" key="1">
    <citation type="journal article" date="2015" name="Plant Cell">
        <title>Oil accumulation by the oleaginous diatom Fistulifera solaris as revealed by the genome and transcriptome.</title>
        <authorList>
            <person name="Tanaka T."/>
            <person name="Maeda Y."/>
            <person name="Veluchamy A."/>
            <person name="Tanaka M."/>
            <person name="Abida H."/>
            <person name="Marechal E."/>
            <person name="Bowler C."/>
            <person name="Muto M."/>
            <person name="Sunaga Y."/>
            <person name="Tanaka M."/>
            <person name="Yoshino T."/>
            <person name="Taniguchi T."/>
            <person name="Fukuda Y."/>
            <person name="Nemoto M."/>
            <person name="Matsumoto M."/>
            <person name="Wong P.S."/>
            <person name="Aburatani S."/>
            <person name="Fujibuchi W."/>
        </authorList>
    </citation>
    <scope>NUCLEOTIDE SEQUENCE [LARGE SCALE GENOMIC DNA]</scope>
    <source>
        <strain evidence="3 4">JPCC DA0580</strain>
    </source>
</reference>
<sequence length="129" mass="14269">MASAEDVINWDEAMQQCGEDEEFLHELLNDFRGELETQLASIAETIQNPGEAPYHLIMRAAHVVKGAAANLMCGQLRTAAMNLEQTSKQVHEAGGTAAPQDIQAQVQLRYSELQVAVQNYMELLKTLNI</sequence>
<accession>A0A1Z5JF35</accession>
<dbReference type="SUPFAM" id="SSF47226">
    <property type="entry name" value="Histidine-containing phosphotransfer domain, HPT domain"/>
    <property type="match status" value="1"/>
</dbReference>
<evidence type="ECO:0000259" key="2">
    <source>
        <dbReference type="PROSITE" id="PS50894"/>
    </source>
</evidence>
<dbReference type="Proteomes" id="UP000198406">
    <property type="component" value="Unassembled WGS sequence"/>
</dbReference>
<dbReference type="InterPro" id="IPR008207">
    <property type="entry name" value="Sig_transdc_His_kin_Hpt_dom"/>
</dbReference>
<feature type="domain" description="HPt" evidence="2">
    <location>
        <begin position="20"/>
        <end position="127"/>
    </location>
</feature>
<evidence type="ECO:0000313" key="4">
    <source>
        <dbReference type="Proteomes" id="UP000198406"/>
    </source>
</evidence>
<proteinExistence type="predicted"/>
<comment type="caution">
    <text evidence="3">The sequence shown here is derived from an EMBL/GenBank/DDBJ whole genome shotgun (WGS) entry which is preliminary data.</text>
</comment>
<dbReference type="EMBL" id="BDSP01000050">
    <property type="protein sequence ID" value="GAX12368.1"/>
    <property type="molecule type" value="Genomic_DNA"/>
</dbReference>
<organism evidence="3 4">
    <name type="scientific">Fistulifera solaris</name>
    <name type="common">Oleaginous diatom</name>
    <dbReference type="NCBI Taxonomy" id="1519565"/>
    <lineage>
        <taxon>Eukaryota</taxon>
        <taxon>Sar</taxon>
        <taxon>Stramenopiles</taxon>
        <taxon>Ochrophyta</taxon>
        <taxon>Bacillariophyta</taxon>
        <taxon>Bacillariophyceae</taxon>
        <taxon>Bacillariophycidae</taxon>
        <taxon>Naviculales</taxon>
        <taxon>Naviculaceae</taxon>
        <taxon>Fistulifera</taxon>
    </lineage>
</organism>
<name>A0A1Z5JF35_FISSO</name>
<protein>
    <recommendedName>
        <fullName evidence="2">HPt domain-containing protein</fullName>
    </recommendedName>
</protein>
<dbReference type="GO" id="GO:0000160">
    <property type="term" value="P:phosphorelay signal transduction system"/>
    <property type="evidence" value="ECO:0007669"/>
    <property type="project" value="InterPro"/>
</dbReference>
<dbReference type="InParanoid" id="A0A1Z5JF35"/>
<dbReference type="Gene3D" id="1.20.120.160">
    <property type="entry name" value="HPT domain"/>
    <property type="match status" value="1"/>
</dbReference>
<dbReference type="InterPro" id="IPR036641">
    <property type="entry name" value="HPT_dom_sf"/>
</dbReference>
<dbReference type="Pfam" id="PF01627">
    <property type="entry name" value="Hpt"/>
    <property type="match status" value="1"/>
</dbReference>
<keyword evidence="1" id="KW-0597">Phosphoprotein</keyword>
<dbReference type="PROSITE" id="PS50894">
    <property type="entry name" value="HPT"/>
    <property type="match status" value="1"/>
</dbReference>
<evidence type="ECO:0000256" key="1">
    <source>
        <dbReference type="PROSITE-ProRule" id="PRU00110"/>
    </source>
</evidence>
<gene>
    <name evidence="3" type="ORF">FisN_1Hh301</name>
</gene>
<dbReference type="AlphaFoldDB" id="A0A1Z5JF35"/>